<comment type="subcellular location">
    <subcellularLocation>
        <location evidence="1 7">Cell membrane</location>
        <topology evidence="1 7">Multi-pass membrane protein</topology>
    </subcellularLocation>
</comment>
<dbReference type="InterPro" id="IPR035906">
    <property type="entry name" value="MetI-like_sf"/>
</dbReference>
<evidence type="ECO:0000256" key="6">
    <source>
        <dbReference type="ARBA" id="ARBA00023136"/>
    </source>
</evidence>
<evidence type="ECO:0000256" key="4">
    <source>
        <dbReference type="ARBA" id="ARBA00022692"/>
    </source>
</evidence>
<dbReference type="InterPro" id="IPR045621">
    <property type="entry name" value="BPD_transp_1_N"/>
</dbReference>
<keyword evidence="6 7" id="KW-0472">Membrane</keyword>
<gene>
    <name evidence="9" type="ORF">CUN51_07600</name>
</gene>
<evidence type="ECO:0000313" key="10">
    <source>
        <dbReference type="Proteomes" id="UP000228921"/>
    </source>
</evidence>
<feature type="transmembrane region" description="Helical" evidence="7">
    <location>
        <begin position="290"/>
        <end position="312"/>
    </location>
</feature>
<dbReference type="SUPFAM" id="SSF161098">
    <property type="entry name" value="MetI-like"/>
    <property type="match status" value="1"/>
</dbReference>
<keyword evidence="5 7" id="KW-1133">Transmembrane helix</keyword>
<dbReference type="Pfam" id="PF19300">
    <property type="entry name" value="BPD_transp_1_N"/>
    <property type="match status" value="1"/>
</dbReference>
<feature type="transmembrane region" description="Helical" evidence="7">
    <location>
        <begin position="183"/>
        <end position="208"/>
    </location>
</feature>
<evidence type="ECO:0000256" key="1">
    <source>
        <dbReference type="ARBA" id="ARBA00004651"/>
    </source>
</evidence>
<dbReference type="AlphaFoldDB" id="A0A2M8NYY5"/>
<sequence length="364" mass="40316">MVDQCSNCATIGEIIYKVCCEAFEMARYIARRLLQAVPLLFLISLILFALMQTVGDPVATMGGRQPLDDADRIRLRCQLGLDQPILTQYVFWLIGNDWTILDTNCNGVIDEGDTYGRQRGVLRGDFGNSITDRRPVTTVIGEKVGNTLLLMVPAQALIIVIGIGIGIYSALYQYSLMDNVMTALSYIFQSMPIFLIALILVYTFSVNLGWLPPNGMFDPLGDRSFLDVLRHMILPVSALTLISVAGYSRYMRANMLEVLNADYVRTARAKGLPERDINLIHALKNASLPIVTLIGLDLGSLIAGAVVTESIFAWPGMGSLFLTALGRDDYPVLMGILMLTTVSVIVFQLLTDIAYTWLDPRIRY</sequence>
<feature type="domain" description="ABC transmembrane type-1" evidence="8">
    <location>
        <begin position="144"/>
        <end position="351"/>
    </location>
</feature>
<keyword evidence="3" id="KW-1003">Cell membrane</keyword>
<evidence type="ECO:0000313" key="9">
    <source>
        <dbReference type="EMBL" id="PJF30508.1"/>
    </source>
</evidence>
<evidence type="ECO:0000256" key="5">
    <source>
        <dbReference type="ARBA" id="ARBA00022989"/>
    </source>
</evidence>
<dbReference type="PANTHER" id="PTHR43163">
    <property type="entry name" value="DIPEPTIDE TRANSPORT SYSTEM PERMEASE PROTEIN DPPB-RELATED"/>
    <property type="match status" value="1"/>
</dbReference>
<dbReference type="EMBL" id="PGTK01000009">
    <property type="protein sequence ID" value="PJF30508.1"/>
    <property type="molecule type" value="Genomic_DNA"/>
</dbReference>
<comment type="caution">
    <text evidence="9">The sequence shown here is derived from an EMBL/GenBank/DDBJ whole genome shotgun (WGS) entry which is preliminary data.</text>
</comment>
<proteinExistence type="inferred from homology"/>
<evidence type="ECO:0000256" key="3">
    <source>
        <dbReference type="ARBA" id="ARBA00022475"/>
    </source>
</evidence>
<dbReference type="GO" id="GO:0005886">
    <property type="term" value="C:plasma membrane"/>
    <property type="evidence" value="ECO:0007669"/>
    <property type="project" value="UniProtKB-SubCell"/>
</dbReference>
<keyword evidence="4 7" id="KW-0812">Transmembrane</keyword>
<evidence type="ECO:0000259" key="8">
    <source>
        <dbReference type="PROSITE" id="PS50928"/>
    </source>
</evidence>
<feature type="transmembrane region" description="Helical" evidence="7">
    <location>
        <begin position="332"/>
        <end position="358"/>
    </location>
</feature>
<organism evidence="9 10">
    <name type="scientific">Candidatus Thermofonsia Clade 1 bacterium</name>
    <dbReference type="NCBI Taxonomy" id="2364210"/>
    <lineage>
        <taxon>Bacteria</taxon>
        <taxon>Bacillati</taxon>
        <taxon>Chloroflexota</taxon>
        <taxon>Candidatus Thermofontia</taxon>
        <taxon>Candidatus Thermofonsia Clade 1</taxon>
    </lineage>
</organism>
<keyword evidence="2 7" id="KW-0813">Transport</keyword>
<feature type="transmembrane region" description="Helical" evidence="7">
    <location>
        <begin position="33"/>
        <end position="51"/>
    </location>
</feature>
<evidence type="ECO:0000256" key="7">
    <source>
        <dbReference type="RuleBase" id="RU363032"/>
    </source>
</evidence>
<comment type="similarity">
    <text evidence="7">Belongs to the binding-protein-dependent transport system permease family.</text>
</comment>
<reference evidence="9 10" key="1">
    <citation type="submission" date="2017-11" db="EMBL/GenBank/DDBJ databases">
        <title>Evolution of Phototrophy in the Chloroflexi Phylum Driven by Horizontal Gene Transfer.</title>
        <authorList>
            <person name="Ward L.M."/>
            <person name="Hemp J."/>
            <person name="Shih P.M."/>
            <person name="Mcglynn S.E."/>
            <person name="Fischer W."/>
        </authorList>
    </citation>
    <scope>NUCLEOTIDE SEQUENCE [LARGE SCALE GENOMIC DNA]</scope>
    <source>
        <strain evidence="9">CP2_2F</strain>
    </source>
</reference>
<dbReference type="Pfam" id="PF00528">
    <property type="entry name" value="BPD_transp_1"/>
    <property type="match status" value="1"/>
</dbReference>
<dbReference type="PANTHER" id="PTHR43163:SF6">
    <property type="entry name" value="DIPEPTIDE TRANSPORT SYSTEM PERMEASE PROTEIN DPPB-RELATED"/>
    <property type="match status" value="1"/>
</dbReference>
<dbReference type="InterPro" id="IPR000515">
    <property type="entry name" value="MetI-like"/>
</dbReference>
<accession>A0A2M8NYY5</accession>
<dbReference type="Gene3D" id="1.10.3720.10">
    <property type="entry name" value="MetI-like"/>
    <property type="match status" value="1"/>
</dbReference>
<feature type="transmembrane region" description="Helical" evidence="7">
    <location>
        <begin position="228"/>
        <end position="247"/>
    </location>
</feature>
<feature type="transmembrane region" description="Helical" evidence="7">
    <location>
        <begin position="148"/>
        <end position="171"/>
    </location>
</feature>
<protein>
    <submittedName>
        <fullName evidence="9">Diguanylate cyclase</fullName>
    </submittedName>
</protein>
<dbReference type="Proteomes" id="UP000228921">
    <property type="component" value="Unassembled WGS sequence"/>
</dbReference>
<dbReference type="CDD" id="cd06261">
    <property type="entry name" value="TM_PBP2"/>
    <property type="match status" value="1"/>
</dbReference>
<evidence type="ECO:0000256" key="2">
    <source>
        <dbReference type="ARBA" id="ARBA00022448"/>
    </source>
</evidence>
<dbReference type="PROSITE" id="PS50928">
    <property type="entry name" value="ABC_TM1"/>
    <property type="match status" value="1"/>
</dbReference>
<dbReference type="GO" id="GO:0055085">
    <property type="term" value="P:transmembrane transport"/>
    <property type="evidence" value="ECO:0007669"/>
    <property type="project" value="InterPro"/>
</dbReference>
<name>A0A2M8NYY5_9CHLR</name>